<sequence length="61" mass="5709">MRGGCGGGTGAAVAIAGDVVGVRVGWCGGGAVDAAAGVVIVVGAKIWGWEQPTDEGIGLVG</sequence>
<evidence type="ECO:0000313" key="1">
    <source>
        <dbReference type="EMBL" id="KAL0355868.1"/>
    </source>
</evidence>
<accession>A0AAW2PLC6</accession>
<name>A0AAW2PLC6_SESRA</name>
<protein>
    <submittedName>
        <fullName evidence="1">Uncharacterized protein</fullName>
    </submittedName>
</protein>
<organism evidence="1">
    <name type="scientific">Sesamum radiatum</name>
    <name type="common">Black benniseed</name>
    <dbReference type="NCBI Taxonomy" id="300843"/>
    <lineage>
        <taxon>Eukaryota</taxon>
        <taxon>Viridiplantae</taxon>
        <taxon>Streptophyta</taxon>
        <taxon>Embryophyta</taxon>
        <taxon>Tracheophyta</taxon>
        <taxon>Spermatophyta</taxon>
        <taxon>Magnoliopsida</taxon>
        <taxon>eudicotyledons</taxon>
        <taxon>Gunneridae</taxon>
        <taxon>Pentapetalae</taxon>
        <taxon>asterids</taxon>
        <taxon>lamiids</taxon>
        <taxon>Lamiales</taxon>
        <taxon>Pedaliaceae</taxon>
        <taxon>Sesamum</taxon>
    </lineage>
</organism>
<dbReference type="EMBL" id="JACGWJ010000017">
    <property type="protein sequence ID" value="KAL0355868.1"/>
    <property type="molecule type" value="Genomic_DNA"/>
</dbReference>
<comment type="caution">
    <text evidence="1">The sequence shown here is derived from an EMBL/GenBank/DDBJ whole genome shotgun (WGS) entry which is preliminary data.</text>
</comment>
<reference evidence="1" key="2">
    <citation type="journal article" date="2024" name="Plant">
        <title>Genomic evolution and insights into agronomic trait innovations of Sesamum species.</title>
        <authorList>
            <person name="Miao H."/>
            <person name="Wang L."/>
            <person name="Qu L."/>
            <person name="Liu H."/>
            <person name="Sun Y."/>
            <person name="Le M."/>
            <person name="Wang Q."/>
            <person name="Wei S."/>
            <person name="Zheng Y."/>
            <person name="Lin W."/>
            <person name="Duan Y."/>
            <person name="Cao H."/>
            <person name="Xiong S."/>
            <person name="Wang X."/>
            <person name="Wei L."/>
            <person name="Li C."/>
            <person name="Ma Q."/>
            <person name="Ju M."/>
            <person name="Zhao R."/>
            <person name="Li G."/>
            <person name="Mu C."/>
            <person name="Tian Q."/>
            <person name="Mei H."/>
            <person name="Zhang T."/>
            <person name="Gao T."/>
            <person name="Zhang H."/>
        </authorList>
    </citation>
    <scope>NUCLEOTIDE SEQUENCE</scope>
    <source>
        <strain evidence="1">G02</strain>
    </source>
</reference>
<dbReference type="AlphaFoldDB" id="A0AAW2PLC6"/>
<proteinExistence type="predicted"/>
<gene>
    <name evidence="1" type="ORF">Sradi_4033700</name>
</gene>
<reference evidence="1" key="1">
    <citation type="submission" date="2020-06" db="EMBL/GenBank/DDBJ databases">
        <authorList>
            <person name="Li T."/>
            <person name="Hu X."/>
            <person name="Zhang T."/>
            <person name="Song X."/>
            <person name="Zhang H."/>
            <person name="Dai N."/>
            <person name="Sheng W."/>
            <person name="Hou X."/>
            <person name="Wei L."/>
        </authorList>
    </citation>
    <scope>NUCLEOTIDE SEQUENCE</scope>
    <source>
        <strain evidence="1">G02</strain>
        <tissue evidence="1">Leaf</tissue>
    </source>
</reference>